<sequence length="113" mass="12943">MRPTDLGSNLSSESIQNKSCDLCKSCSKYQFYVQEFYGKSKKPFSTAEILEEIEKIENSETISDDTYISDVWDKWLKSEFHNKKGLMPSGPKKSALFIGTYGLSLQLLYQHVI</sequence>
<reference evidence="1" key="1">
    <citation type="submission" date="2025-08" db="UniProtKB">
        <authorList>
            <consortium name="RefSeq"/>
        </authorList>
    </citation>
    <scope>IDENTIFICATION</scope>
    <source>
        <tissue evidence="1">Whole insect</tissue>
    </source>
</reference>
<dbReference type="AlphaFoldDB" id="A0A6P7FTY4"/>
<dbReference type="InParanoid" id="A0A6P7FTY4"/>
<evidence type="ECO:0000313" key="1">
    <source>
        <dbReference type="RefSeq" id="XP_028136428.1"/>
    </source>
</evidence>
<gene>
    <name evidence="1" type="primary">LOC114331143</name>
</gene>
<proteinExistence type="predicted"/>
<accession>A0A6P7FTY4</accession>
<organism evidence="1">
    <name type="scientific">Diabrotica virgifera virgifera</name>
    <name type="common">western corn rootworm</name>
    <dbReference type="NCBI Taxonomy" id="50390"/>
    <lineage>
        <taxon>Eukaryota</taxon>
        <taxon>Metazoa</taxon>
        <taxon>Ecdysozoa</taxon>
        <taxon>Arthropoda</taxon>
        <taxon>Hexapoda</taxon>
        <taxon>Insecta</taxon>
        <taxon>Pterygota</taxon>
        <taxon>Neoptera</taxon>
        <taxon>Endopterygota</taxon>
        <taxon>Coleoptera</taxon>
        <taxon>Polyphaga</taxon>
        <taxon>Cucujiformia</taxon>
        <taxon>Chrysomeloidea</taxon>
        <taxon>Chrysomelidae</taxon>
        <taxon>Galerucinae</taxon>
        <taxon>Diabroticina</taxon>
        <taxon>Diabroticites</taxon>
        <taxon>Diabrotica</taxon>
    </lineage>
</organism>
<protein>
    <submittedName>
        <fullName evidence="1">Uncharacterized protein LOC114331143</fullName>
    </submittedName>
</protein>
<dbReference type="RefSeq" id="XP_028136428.1">
    <property type="nucleotide sequence ID" value="XM_028280627.1"/>
</dbReference>
<name>A0A6P7FTY4_DIAVI</name>